<dbReference type="SUPFAM" id="SSF56300">
    <property type="entry name" value="Metallo-dependent phosphatases"/>
    <property type="match status" value="1"/>
</dbReference>
<dbReference type="STRING" id="192904.SAMN04488514_10320"/>
<evidence type="ECO:0000259" key="1">
    <source>
        <dbReference type="Pfam" id="PF00149"/>
    </source>
</evidence>
<dbReference type="RefSeq" id="WP_089887230.1">
    <property type="nucleotide sequence ID" value="NZ_FNGV01000003.1"/>
</dbReference>
<evidence type="ECO:0000313" key="2">
    <source>
        <dbReference type="EMBL" id="SDL81163.1"/>
    </source>
</evidence>
<protein>
    <submittedName>
        <fullName evidence="2">Calcineurin-like phosphoesterase</fullName>
    </submittedName>
</protein>
<dbReference type="Pfam" id="PF00149">
    <property type="entry name" value="Metallophos"/>
    <property type="match status" value="1"/>
</dbReference>
<dbReference type="EMBL" id="FNGV01000003">
    <property type="protein sequence ID" value="SDL81163.1"/>
    <property type="molecule type" value="Genomic_DNA"/>
</dbReference>
<accession>A0A1G9N459</accession>
<dbReference type="InterPro" id="IPR029052">
    <property type="entry name" value="Metallo-depent_PP-like"/>
</dbReference>
<dbReference type="PANTHER" id="PTHR43143:SF1">
    <property type="entry name" value="SERINE_THREONINE-PROTEIN PHOSPHATASE CPPED1"/>
    <property type="match status" value="1"/>
</dbReference>
<dbReference type="OrthoDB" id="9816081at2"/>
<dbReference type="GO" id="GO:0016787">
    <property type="term" value="F:hydrolase activity"/>
    <property type="evidence" value="ECO:0007669"/>
    <property type="project" value="InterPro"/>
</dbReference>
<reference evidence="2 3" key="1">
    <citation type="submission" date="2016-10" db="EMBL/GenBank/DDBJ databases">
        <authorList>
            <person name="de Groot N.N."/>
        </authorList>
    </citation>
    <scope>NUCLEOTIDE SEQUENCE [LARGE SCALE GENOMIC DNA]</scope>
    <source>
        <strain evidence="2 3">DSM 19886</strain>
    </source>
</reference>
<gene>
    <name evidence="2" type="ORF">SAMN04488514_10320</name>
</gene>
<evidence type="ECO:0000313" key="3">
    <source>
        <dbReference type="Proteomes" id="UP000199440"/>
    </source>
</evidence>
<dbReference type="Gene3D" id="3.60.21.10">
    <property type="match status" value="1"/>
</dbReference>
<dbReference type="InterPro" id="IPR004843">
    <property type="entry name" value="Calcineurin-like_PHP"/>
</dbReference>
<name>A0A1G9N459_9FLAO</name>
<dbReference type="InterPro" id="IPR051918">
    <property type="entry name" value="STPP_CPPED1"/>
</dbReference>
<organism evidence="2 3">
    <name type="scientific">Kriegella aquimaris</name>
    <dbReference type="NCBI Taxonomy" id="192904"/>
    <lineage>
        <taxon>Bacteria</taxon>
        <taxon>Pseudomonadati</taxon>
        <taxon>Bacteroidota</taxon>
        <taxon>Flavobacteriia</taxon>
        <taxon>Flavobacteriales</taxon>
        <taxon>Flavobacteriaceae</taxon>
        <taxon>Kriegella</taxon>
    </lineage>
</organism>
<sequence>MKKTKDKSLDRRKFLLRSGLAVASVPFLPISCQQTAKKSEEESNENAFEFAFLTDIHIKPEMNAPKGFQMAINKVNELNPDFVITGGDLVYDVMRGNYEKSESLFNLYKDMCKGFEMPVYNCIGNHDLFGIYEESPEDENHPDYKYGMWERHFGDTYYSFDHKGWHFITLNSLDVTENKRYKGAFHKEQLQWLAEDLNTVDKSTPIVITTHIPMMCTYAQLNGSEGSRTVSNGFEVFKMLEGYNLKLVLQGHIHWKEYGFVNDRFQFLTGGSIAGNGWKGRRHNTKEGFMKIRVAGDDFSWEYIDHGWENERLKLGNKETV</sequence>
<dbReference type="Proteomes" id="UP000199440">
    <property type="component" value="Unassembled WGS sequence"/>
</dbReference>
<feature type="domain" description="Calcineurin-like phosphoesterase" evidence="1">
    <location>
        <begin position="50"/>
        <end position="255"/>
    </location>
</feature>
<dbReference type="PANTHER" id="PTHR43143">
    <property type="entry name" value="METALLOPHOSPHOESTERASE, CALCINEURIN SUPERFAMILY"/>
    <property type="match status" value="1"/>
</dbReference>
<dbReference type="InterPro" id="IPR006311">
    <property type="entry name" value="TAT_signal"/>
</dbReference>
<dbReference type="PROSITE" id="PS51318">
    <property type="entry name" value="TAT"/>
    <property type="match status" value="1"/>
</dbReference>
<proteinExistence type="predicted"/>
<dbReference type="AlphaFoldDB" id="A0A1G9N459"/>
<keyword evidence="3" id="KW-1185">Reference proteome</keyword>